<dbReference type="RefSeq" id="XP_031935148.1">
    <property type="nucleotide sequence ID" value="XM_032090738.1"/>
</dbReference>
<dbReference type="AlphaFoldDB" id="A0A5N7CV36"/>
<accession>A0A5N6I2K2</accession>
<protein>
    <submittedName>
        <fullName evidence="1">Uncharacterized protein</fullName>
    </submittedName>
</protein>
<dbReference type="GeneID" id="43675429"/>
<evidence type="ECO:0000313" key="2">
    <source>
        <dbReference type="Proteomes" id="UP000325579"/>
    </source>
</evidence>
<accession>A0A5N7CV36</accession>
<dbReference type="Proteomes" id="UP000325579">
    <property type="component" value="Unassembled WGS sequence"/>
</dbReference>
<reference evidence="1 2" key="1">
    <citation type="submission" date="2019-04" db="EMBL/GenBank/DDBJ databases">
        <authorList>
            <consortium name="DOE Joint Genome Institute"/>
            <person name="Mondo S."/>
            <person name="Kjaerbolling I."/>
            <person name="Vesth T."/>
            <person name="Frisvad J.C."/>
            <person name="Nybo J.L."/>
            <person name="Theobald S."/>
            <person name="Kildgaard S."/>
            <person name="Isbrandt T."/>
            <person name="Kuo A."/>
            <person name="Sato A."/>
            <person name="Lyhne E.K."/>
            <person name="Kogle M.E."/>
            <person name="Wiebenga A."/>
            <person name="Kun R.S."/>
            <person name="Lubbers R.J."/>
            <person name="Makela M.R."/>
            <person name="Barry K."/>
            <person name="Chovatia M."/>
            <person name="Clum A."/>
            <person name="Daum C."/>
            <person name="Haridas S."/>
            <person name="He G."/>
            <person name="LaButti K."/>
            <person name="Lipzen A."/>
            <person name="Riley R."/>
            <person name="Salamov A."/>
            <person name="Simmons B.A."/>
            <person name="Magnuson J.K."/>
            <person name="Henrissat B."/>
            <person name="Mortensen U.H."/>
            <person name="Larsen T.O."/>
            <person name="Devries R.P."/>
            <person name="Grigoriev I.V."/>
            <person name="Machida M."/>
            <person name="Baker S.E."/>
            <person name="Andersen M.R."/>
            <person name="Cantor M.N."/>
            <person name="Hua S.X."/>
        </authorList>
    </citation>
    <scope>NUCLEOTIDE SEQUENCE [LARGE SCALE GENOMIC DNA]</scope>
    <source>
        <strain evidence="1 2">CBS 119388</strain>
    </source>
</reference>
<gene>
    <name evidence="1" type="ORF">BDV37DRAFT_48394</name>
</gene>
<proteinExistence type="predicted"/>
<dbReference type="EMBL" id="ML736877">
    <property type="protein sequence ID" value="KAE8397829.1"/>
    <property type="molecule type" value="Genomic_DNA"/>
</dbReference>
<name>A0A5N7CV36_9EURO</name>
<organism evidence="1 2">
    <name type="scientific">Aspergillus pseudonomiae</name>
    <dbReference type="NCBI Taxonomy" id="1506151"/>
    <lineage>
        <taxon>Eukaryota</taxon>
        <taxon>Fungi</taxon>
        <taxon>Dikarya</taxon>
        <taxon>Ascomycota</taxon>
        <taxon>Pezizomycotina</taxon>
        <taxon>Eurotiomycetes</taxon>
        <taxon>Eurotiomycetidae</taxon>
        <taxon>Eurotiales</taxon>
        <taxon>Aspergillaceae</taxon>
        <taxon>Aspergillus</taxon>
        <taxon>Aspergillus subgen. Circumdati</taxon>
    </lineage>
</organism>
<keyword evidence="2" id="KW-1185">Reference proteome</keyword>
<evidence type="ECO:0000313" key="1">
    <source>
        <dbReference type="EMBL" id="KAE8397829.1"/>
    </source>
</evidence>
<sequence length="156" mass="17790">MLYQIHTASMDGDRKHKAEMRTSARPQALNKIKKTKNTVAVKNQNETKTKAGVRTDAIVSSINQISQTNRKPQQNHKTSCVSSQRRIRSLLDRRLEQIKPRNNRTQSLVMSPLNQRNRRSAPCRISLSASRATSSNTSRLARFHWLQYSSCLSVMA</sequence>